<evidence type="ECO:0000256" key="2">
    <source>
        <dbReference type="SAM" id="Phobius"/>
    </source>
</evidence>
<keyword evidence="2" id="KW-1133">Transmembrane helix</keyword>
<evidence type="ECO:0000313" key="4">
    <source>
        <dbReference type="Proteomes" id="UP000612362"/>
    </source>
</evidence>
<accession>A0A8J3MQ30</accession>
<evidence type="ECO:0008006" key="5">
    <source>
        <dbReference type="Google" id="ProtNLM"/>
    </source>
</evidence>
<organism evidence="3 4">
    <name type="scientific">Ktedonospora formicarum</name>
    <dbReference type="NCBI Taxonomy" id="2778364"/>
    <lineage>
        <taxon>Bacteria</taxon>
        <taxon>Bacillati</taxon>
        <taxon>Chloroflexota</taxon>
        <taxon>Ktedonobacteria</taxon>
        <taxon>Ktedonobacterales</taxon>
        <taxon>Ktedonobacteraceae</taxon>
        <taxon>Ktedonospora</taxon>
    </lineage>
</organism>
<proteinExistence type="predicted"/>
<feature type="compositionally biased region" description="Polar residues" evidence="1">
    <location>
        <begin position="12"/>
        <end position="22"/>
    </location>
</feature>
<reference evidence="3" key="1">
    <citation type="submission" date="2020-10" db="EMBL/GenBank/DDBJ databases">
        <title>Taxonomic study of unclassified bacteria belonging to the class Ktedonobacteria.</title>
        <authorList>
            <person name="Yabe S."/>
            <person name="Wang C.M."/>
            <person name="Zheng Y."/>
            <person name="Sakai Y."/>
            <person name="Cavaletti L."/>
            <person name="Monciardini P."/>
            <person name="Donadio S."/>
        </authorList>
    </citation>
    <scope>NUCLEOTIDE SEQUENCE</scope>
    <source>
        <strain evidence="3">SOSP1-1</strain>
    </source>
</reference>
<dbReference type="EMBL" id="BNJF01000001">
    <property type="protein sequence ID" value="GHO44442.1"/>
    <property type="molecule type" value="Genomic_DNA"/>
</dbReference>
<gene>
    <name evidence="3" type="ORF">KSX_26050</name>
</gene>
<evidence type="ECO:0000256" key="1">
    <source>
        <dbReference type="SAM" id="MobiDB-lite"/>
    </source>
</evidence>
<dbReference type="Proteomes" id="UP000612362">
    <property type="component" value="Unassembled WGS sequence"/>
</dbReference>
<feature type="transmembrane region" description="Helical" evidence="2">
    <location>
        <begin position="103"/>
        <end position="122"/>
    </location>
</feature>
<comment type="caution">
    <text evidence="3">The sequence shown here is derived from an EMBL/GenBank/DDBJ whole genome shotgun (WGS) entry which is preliminary data.</text>
</comment>
<dbReference type="AlphaFoldDB" id="A0A8J3MQ30"/>
<protein>
    <recommendedName>
        <fullName evidence="5">Mannosyl-glycoprotein endo-beta-N-acetylglucosamidase-like domain-containing protein</fullName>
    </recommendedName>
</protein>
<name>A0A8J3MQ30_9CHLR</name>
<dbReference type="RefSeq" id="WP_220193836.1">
    <property type="nucleotide sequence ID" value="NZ_BNJF01000001.1"/>
</dbReference>
<keyword evidence="4" id="KW-1185">Reference proteome</keyword>
<evidence type="ECO:0000313" key="3">
    <source>
        <dbReference type="EMBL" id="GHO44442.1"/>
    </source>
</evidence>
<keyword evidence="2" id="KW-0472">Membrane</keyword>
<sequence>MASGNYARKRASQTAEVTTTQIPLRATRNLPAVQPAAGPWDDEEVTTDIRPARTRTTAVTKRVQKPKARPLESRQISVRRRPKVIDEYAPHPLQRHRPWLNPLIYSSAIGLIFLAVLLWAGIAQRPGVPQLLPNYGGKVYDIQVGGNQATTWQTPKPIPTKVPTSKGPYSVLGKPTISASFINRVLANAGSPAAGKGQAMYDLGVKYGIDPVYALAFYQHESTFGTRGEAQATLSLGNLRCIPDRECIDQDRGGYAKFRSWEDGFESWYKLIRNLYIAQWGLNTIDKIIPRYAPSADNNNEQAYISSLKTAVNAWRAGKL</sequence>
<feature type="region of interest" description="Disordered" evidence="1">
    <location>
        <begin position="1"/>
        <end position="45"/>
    </location>
</feature>
<keyword evidence="2" id="KW-0812">Transmembrane</keyword>